<dbReference type="EMBL" id="CP000270">
    <property type="protein sequence ID" value="ABE31439.1"/>
    <property type="molecule type" value="Genomic_DNA"/>
</dbReference>
<accession>Q13WV0</accession>
<sequence>MREWTAHQCGELIRIHRPDKLRKNKTPAGFGFPAGALVFFARMNRPRHACVHGVGYVGDEAAGLSNPVKGKEISQIRSQRGKFFLCA</sequence>
<name>Q13WV0_PARXL</name>
<proteinExistence type="predicted"/>
<gene>
    <name evidence="1" type="ORF">Bxe_A1515</name>
</gene>
<evidence type="ECO:0000313" key="1">
    <source>
        <dbReference type="EMBL" id="ABE31439.1"/>
    </source>
</evidence>
<evidence type="ECO:0000313" key="2">
    <source>
        <dbReference type="Proteomes" id="UP000001817"/>
    </source>
</evidence>
<keyword evidence="2" id="KW-1185">Reference proteome</keyword>
<protein>
    <submittedName>
        <fullName evidence="1">Uncharacterized protein</fullName>
    </submittedName>
</protein>
<organism evidence="1 2">
    <name type="scientific">Paraburkholderia xenovorans (strain LB400)</name>
    <dbReference type="NCBI Taxonomy" id="266265"/>
    <lineage>
        <taxon>Bacteria</taxon>
        <taxon>Pseudomonadati</taxon>
        <taxon>Pseudomonadota</taxon>
        <taxon>Betaproteobacteria</taxon>
        <taxon>Burkholderiales</taxon>
        <taxon>Burkholderiaceae</taxon>
        <taxon>Paraburkholderia</taxon>
    </lineage>
</organism>
<dbReference type="STRING" id="266265.Bxe_A1515"/>
<dbReference type="KEGG" id="bxe:Bxe_A1515"/>
<reference evidence="1 2" key="1">
    <citation type="journal article" date="2006" name="Proc. Natl. Acad. Sci. U.S.A.">
        <title>Burkholderia xenovorans LB400 harbors a multi-replicon, 9.73-Mbp genome shaped for versatility.</title>
        <authorList>
            <person name="Chain P.S."/>
            <person name="Denef V.J."/>
            <person name="Konstantinidis K.T."/>
            <person name="Vergez L.M."/>
            <person name="Agullo L."/>
            <person name="Reyes V.L."/>
            <person name="Hauser L."/>
            <person name="Cordova M."/>
            <person name="Gomez L."/>
            <person name="Gonzalez M."/>
            <person name="Land M."/>
            <person name="Lao V."/>
            <person name="Larimer F."/>
            <person name="LiPuma J.J."/>
            <person name="Mahenthiralingam E."/>
            <person name="Malfatti S.A."/>
            <person name="Marx C.J."/>
            <person name="Parnell J.J."/>
            <person name="Ramette A."/>
            <person name="Richardson P."/>
            <person name="Seeger M."/>
            <person name="Smith D."/>
            <person name="Spilker T."/>
            <person name="Sul W.J."/>
            <person name="Tsoi T.V."/>
            <person name="Ulrich L.E."/>
            <person name="Zhulin I.B."/>
            <person name="Tiedje J.M."/>
        </authorList>
    </citation>
    <scope>NUCLEOTIDE SEQUENCE [LARGE SCALE GENOMIC DNA]</scope>
    <source>
        <strain evidence="1 2">LB400</strain>
    </source>
</reference>
<dbReference type="AlphaFoldDB" id="Q13WV0"/>
<dbReference type="Proteomes" id="UP000001817">
    <property type="component" value="Chromosome 1"/>
</dbReference>